<name>J9B8W0_WUCBA</name>
<gene>
    <name evidence="2" type="ORF">WUBG_05570</name>
</gene>
<evidence type="ECO:0000313" key="3">
    <source>
        <dbReference type="Proteomes" id="UP000004810"/>
    </source>
</evidence>
<accession>J9B8W0</accession>
<comment type="caution">
    <text evidence="2">The sequence shown here is derived from an EMBL/GenBank/DDBJ whole genome shotgun (WGS) entry which is preliminary data.</text>
</comment>
<reference evidence="3" key="1">
    <citation type="submission" date="2012-08" db="EMBL/GenBank/DDBJ databases">
        <title>The Genome Sequence of Wuchereria bancrofti.</title>
        <authorList>
            <person name="Nutman T.B."/>
            <person name="Fink D.L."/>
            <person name="Russ C."/>
            <person name="Young S."/>
            <person name="Zeng Q."/>
            <person name="Koehrsen M."/>
            <person name="Alvarado L."/>
            <person name="Berlin A."/>
            <person name="Chapman S.B."/>
            <person name="Chen Z."/>
            <person name="Freedman E."/>
            <person name="Gellesch M."/>
            <person name="Goldberg J."/>
            <person name="Griggs A."/>
            <person name="Gujja S."/>
            <person name="Heilman E.R."/>
            <person name="Heiman D."/>
            <person name="Hepburn T."/>
            <person name="Howarth C."/>
            <person name="Jen D."/>
            <person name="Larson L."/>
            <person name="Lewis B."/>
            <person name="Mehta T."/>
            <person name="Park D."/>
            <person name="Pearson M."/>
            <person name="Roberts A."/>
            <person name="Saif S."/>
            <person name="Shea T."/>
            <person name="Shenoy N."/>
            <person name="Sisk P."/>
            <person name="Stolte C."/>
            <person name="Sykes S."/>
            <person name="Walk T."/>
            <person name="White J."/>
            <person name="Yandava C."/>
            <person name="Haas B."/>
            <person name="Henn M.R."/>
            <person name="Nusbaum C."/>
            <person name="Birren B."/>
        </authorList>
    </citation>
    <scope>NUCLEOTIDE SEQUENCE [LARGE SCALE GENOMIC DNA]</scope>
    <source>
        <strain evidence="3">NA</strain>
    </source>
</reference>
<organism evidence="2 3">
    <name type="scientific">Wuchereria bancrofti</name>
    <dbReference type="NCBI Taxonomy" id="6293"/>
    <lineage>
        <taxon>Eukaryota</taxon>
        <taxon>Metazoa</taxon>
        <taxon>Ecdysozoa</taxon>
        <taxon>Nematoda</taxon>
        <taxon>Chromadorea</taxon>
        <taxon>Rhabditida</taxon>
        <taxon>Spirurina</taxon>
        <taxon>Spiruromorpha</taxon>
        <taxon>Filarioidea</taxon>
        <taxon>Onchocercidae</taxon>
        <taxon>Wuchereria</taxon>
    </lineage>
</organism>
<dbReference type="EMBL" id="ADBV01002147">
    <property type="protein sequence ID" value="EJW83520.1"/>
    <property type="molecule type" value="Genomic_DNA"/>
</dbReference>
<feature type="region of interest" description="Disordered" evidence="1">
    <location>
        <begin position="83"/>
        <end position="102"/>
    </location>
</feature>
<proteinExistence type="predicted"/>
<evidence type="ECO:0000256" key="1">
    <source>
        <dbReference type="SAM" id="MobiDB-lite"/>
    </source>
</evidence>
<protein>
    <submittedName>
        <fullName evidence="2">Uncharacterized protein</fullName>
    </submittedName>
</protein>
<dbReference type="AlphaFoldDB" id="J9B8W0"/>
<sequence length="102" mass="11408">MKKEEQSTLPPIHTSPLVPPLPFIHNRCILLIRQNNNRPTNGYQPNLTPHCENCIPNSHFTTCQGLHGVVLRCMMLLGKYDLETGSGTGSYQRLGDSKPQVI</sequence>
<evidence type="ECO:0000313" key="2">
    <source>
        <dbReference type="EMBL" id="EJW83520.1"/>
    </source>
</evidence>
<dbReference type="Proteomes" id="UP000004810">
    <property type="component" value="Unassembled WGS sequence"/>
</dbReference>